<feature type="transmembrane region" description="Helical" evidence="9">
    <location>
        <begin position="160"/>
        <end position="180"/>
    </location>
</feature>
<proteinExistence type="inferred from homology"/>
<evidence type="ECO:0000256" key="8">
    <source>
        <dbReference type="ARBA" id="ARBA00023136"/>
    </source>
</evidence>
<evidence type="ECO:0000256" key="3">
    <source>
        <dbReference type="ARBA" id="ARBA00006263"/>
    </source>
</evidence>
<evidence type="ECO:0000256" key="2">
    <source>
        <dbReference type="ARBA" id="ARBA00004953"/>
    </source>
</evidence>
<dbReference type="Pfam" id="PF03186">
    <property type="entry name" value="CobD_Cbib"/>
    <property type="match status" value="1"/>
</dbReference>
<accession>A0A1P8F734</accession>
<dbReference type="AlphaFoldDB" id="A0A1P8F734"/>
<evidence type="ECO:0000313" key="12">
    <source>
        <dbReference type="Proteomes" id="UP000185934"/>
    </source>
</evidence>
<reference evidence="12" key="1">
    <citation type="submission" date="2016-11" db="EMBL/GenBank/DDBJ databases">
        <title>Dehalogenimonas formicexedens sp. nov., a chlorinated alkane respiring bacterium isolated from contaminated groundwater.</title>
        <authorList>
            <person name="Key T.A."/>
            <person name="Bowman K.S."/>
            <person name="Lee I."/>
            <person name="Chun J."/>
            <person name="Albuquerque L."/>
            <person name="da Costa M.S."/>
            <person name="Rainey F.A."/>
            <person name="Moe W.M."/>
        </authorList>
    </citation>
    <scope>NUCLEOTIDE SEQUENCE [LARGE SCALE GENOMIC DNA]</scope>
    <source>
        <strain evidence="12">NSZ-14</strain>
    </source>
</reference>
<keyword evidence="5 9" id="KW-0169">Cobalamin biosynthesis</keyword>
<evidence type="ECO:0000256" key="6">
    <source>
        <dbReference type="ARBA" id="ARBA00022692"/>
    </source>
</evidence>
<organism evidence="11 12">
    <name type="scientific">Dehalogenimonas formicexedens</name>
    <dbReference type="NCBI Taxonomy" id="1839801"/>
    <lineage>
        <taxon>Bacteria</taxon>
        <taxon>Bacillati</taxon>
        <taxon>Chloroflexota</taxon>
        <taxon>Dehalococcoidia</taxon>
        <taxon>Dehalococcoidales</taxon>
        <taxon>Dehalococcoidaceae</taxon>
        <taxon>Dehalogenimonas</taxon>
    </lineage>
</organism>
<keyword evidence="6 9" id="KW-0812">Transmembrane</keyword>
<dbReference type="PANTHER" id="PTHR34308:SF1">
    <property type="entry name" value="COBALAMIN BIOSYNTHESIS PROTEIN CBIB"/>
    <property type="match status" value="1"/>
</dbReference>
<dbReference type="InterPro" id="IPR004485">
    <property type="entry name" value="Cobalamin_biosynth_CobD/CbiB"/>
</dbReference>
<dbReference type="KEGG" id="dfo:Dform_00900"/>
<comment type="function">
    <text evidence="9">Converts cobyric acid to cobinamide by the addition of aminopropanol on the F carboxylic group.</text>
</comment>
<dbReference type="GO" id="GO:0016874">
    <property type="term" value="F:ligase activity"/>
    <property type="evidence" value="ECO:0007669"/>
    <property type="project" value="UniProtKB-KW"/>
</dbReference>
<keyword evidence="12" id="KW-1185">Reference proteome</keyword>
<dbReference type="GO" id="GO:0048472">
    <property type="term" value="F:threonine-phosphate decarboxylase activity"/>
    <property type="evidence" value="ECO:0007669"/>
    <property type="project" value="InterPro"/>
</dbReference>
<dbReference type="OrthoDB" id="9811967at2"/>
<evidence type="ECO:0000256" key="1">
    <source>
        <dbReference type="ARBA" id="ARBA00004651"/>
    </source>
</evidence>
<evidence type="ECO:0000313" key="11">
    <source>
        <dbReference type="EMBL" id="APV44268.1"/>
    </source>
</evidence>
<gene>
    <name evidence="11" type="primary">cbiB</name>
    <name evidence="9 11" type="synonym">cobD</name>
    <name evidence="10" type="ORF">Dform_00900</name>
    <name evidence="11" type="ORF">Dform_00927</name>
</gene>
<feature type="transmembrane region" description="Helical" evidence="9">
    <location>
        <begin position="209"/>
        <end position="228"/>
    </location>
</feature>
<keyword evidence="8 9" id="KW-0472">Membrane</keyword>
<evidence type="ECO:0000313" key="10">
    <source>
        <dbReference type="EMBL" id="APV44241.1"/>
    </source>
</evidence>
<comment type="subcellular location">
    <subcellularLocation>
        <location evidence="1 9">Cell membrane</location>
        <topology evidence="1 9">Multi-pass membrane protein</topology>
    </subcellularLocation>
</comment>
<comment type="pathway">
    <text evidence="2 9">Cofactor biosynthesis; adenosylcobalamin biosynthesis.</text>
</comment>
<dbReference type="STRING" id="1839801.Dform_00900"/>
<dbReference type="Proteomes" id="UP000185934">
    <property type="component" value="Chromosome"/>
</dbReference>
<keyword evidence="4 9" id="KW-1003">Cell membrane</keyword>
<dbReference type="GO" id="GO:0009236">
    <property type="term" value="P:cobalamin biosynthetic process"/>
    <property type="evidence" value="ECO:0007669"/>
    <property type="project" value="UniProtKB-UniRule"/>
</dbReference>
<feature type="transmembrane region" description="Helical" evidence="9">
    <location>
        <begin position="80"/>
        <end position="100"/>
    </location>
</feature>
<dbReference type="GO" id="GO:0015420">
    <property type="term" value="F:ABC-type vitamin B12 transporter activity"/>
    <property type="evidence" value="ECO:0007669"/>
    <property type="project" value="UniProtKB-UniRule"/>
</dbReference>
<sequence>MDIVLILLVALAVEFTLGDPPNVVHPVAWIGKAISSLERLGFIGGKTYQFVYGAVATLGLTAVVITASLFIVSWLKDINYVLYVIVAGVLLKMTFSFVYLRKTALHIKHLIENDETLDKARFELRALVSRNTSKLTRPYLVSATVESVSESLCDSLVSPLFFFVVFSLFGPYGIAAAFGFRVVSTFDSMIGYHGKYEYLSKFPARLDDVLNYLPARISALLVVVAAGITRMGARRTWSIARVDHLKTESPNAGWPMAAAAAALRVQFEKIDHYRLGRADRPMTPEVVDDSLRLINSATWVWFIICFAAGGLLYALAKA</sequence>
<reference evidence="11" key="2">
    <citation type="journal article" date="2017" name="Int. J. Syst. Evol. Microbiol.">
        <title>Dehalogenimonas formicexedens sp. nov., a chlorinated alkane-respiring bacterium isolated from contaminated groundwater.</title>
        <authorList>
            <person name="Key T.A."/>
            <person name="Bowman K.S."/>
            <person name="Lee I."/>
            <person name="Chun J."/>
            <person name="Albuquerque L."/>
            <person name="da Costa M.S."/>
            <person name="Rainey F.A."/>
            <person name="Moe W.M."/>
        </authorList>
    </citation>
    <scope>NUCLEOTIDE SEQUENCE</scope>
    <source>
        <strain evidence="11">NSZ-14</strain>
    </source>
</reference>
<dbReference type="RefSeq" id="WP_076003965.1">
    <property type="nucleotide sequence ID" value="NZ_CP018258.1"/>
</dbReference>
<name>A0A1P8F734_9CHLR</name>
<comment type="similarity">
    <text evidence="3 9">Belongs to the CobD/CbiB family.</text>
</comment>
<dbReference type="HAMAP" id="MF_00024">
    <property type="entry name" value="CobD_CbiB"/>
    <property type="match status" value="1"/>
</dbReference>
<dbReference type="UniPathway" id="UPA00148"/>
<dbReference type="EMBL" id="CP018258">
    <property type="protein sequence ID" value="APV44241.1"/>
    <property type="molecule type" value="Genomic_DNA"/>
</dbReference>
<protein>
    <recommendedName>
        <fullName evidence="9">Cobalamin biosynthesis protein CobD</fullName>
    </recommendedName>
</protein>
<dbReference type="GO" id="GO:0005886">
    <property type="term" value="C:plasma membrane"/>
    <property type="evidence" value="ECO:0007669"/>
    <property type="project" value="UniProtKB-SubCell"/>
</dbReference>
<dbReference type="KEGG" id="dfo:Dform_00927"/>
<dbReference type="NCBIfam" id="TIGR00380">
    <property type="entry name" value="cobal_cbiB"/>
    <property type="match status" value="1"/>
</dbReference>
<feature type="transmembrane region" description="Helical" evidence="9">
    <location>
        <begin position="298"/>
        <end position="316"/>
    </location>
</feature>
<dbReference type="EMBL" id="CP018258">
    <property type="protein sequence ID" value="APV44268.1"/>
    <property type="molecule type" value="Genomic_DNA"/>
</dbReference>
<evidence type="ECO:0000256" key="7">
    <source>
        <dbReference type="ARBA" id="ARBA00022989"/>
    </source>
</evidence>
<dbReference type="PANTHER" id="PTHR34308">
    <property type="entry name" value="COBALAMIN BIOSYNTHESIS PROTEIN CBIB"/>
    <property type="match status" value="1"/>
</dbReference>
<keyword evidence="7 9" id="KW-1133">Transmembrane helix</keyword>
<evidence type="ECO:0000256" key="4">
    <source>
        <dbReference type="ARBA" id="ARBA00022475"/>
    </source>
</evidence>
<feature type="transmembrane region" description="Helical" evidence="9">
    <location>
        <begin position="50"/>
        <end position="73"/>
    </location>
</feature>
<evidence type="ECO:0000256" key="9">
    <source>
        <dbReference type="HAMAP-Rule" id="MF_00024"/>
    </source>
</evidence>
<keyword evidence="11" id="KW-0436">Ligase</keyword>
<evidence type="ECO:0000256" key="5">
    <source>
        <dbReference type="ARBA" id="ARBA00022573"/>
    </source>
</evidence>